<dbReference type="Pfam" id="PF08448">
    <property type="entry name" value="PAS_4"/>
    <property type="match status" value="2"/>
</dbReference>
<dbReference type="Gene3D" id="3.30.450.20">
    <property type="entry name" value="PAS domain"/>
    <property type="match status" value="3"/>
</dbReference>
<evidence type="ECO:0000256" key="4">
    <source>
        <dbReference type="ARBA" id="ARBA00022679"/>
    </source>
</evidence>
<evidence type="ECO:0000256" key="1">
    <source>
        <dbReference type="ARBA" id="ARBA00000085"/>
    </source>
</evidence>
<protein>
    <recommendedName>
        <fullName evidence="2">histidine kinase</fullName>
        <ecNumber evidence="2">2.7.13.3</ecNumber>
    </recommendedName>
</protein>
<dbReference type="InterPro" id="IPR003594">
    <property type="entry name" value="HATPase_dom"/>
</dbReference>
<evidence type="ECO:0000313" key="10">
    <source>
        <dbReference type="Proteomes" id="UP000594759"/>
    </source>
</evidence>
<accession>A0A7S9PZ77</accession>
<dbReference type="SUPFAM" id="SSF47384">
    <property type="entry name" value="Homodimeric domain of signal transducing histidine kinase"/>
    <property type="match status" value="1"/>
</dbReference>
<feature type="domain" description="Histidine kinase" evidence="7">
    <location>
        <begin position="401"/>
        <end position="617"/>
    </location>
</feature>
<dbReference type="InterPro" id="IPR036097">
    <property type="entry name" value="HisK_dim/P_sf"/>
</dbReference>
<dbReference type="EC" id="2.7.13.3" evidence="2"/>
<dbReference type="KEGG" id="pex:IZT61_21875"/>
<evidence type="ECO:0000256" key="5">
    <source>
        <dbReference type="ARBA" id="ARBA00022777"/>
    </source>
</evidence>
<dbReference type="FunFam" id="3.30.565.10:FF:000006">
    <property type="entry name" value="Sensor histidine kinase WalK"/>
    <property type="match status" value="1"/>
</dbReference>
<dbReference type="InterPro" id="IPR004358">
    <property type="entry name" value="Sig_transdc_His_kin-like_C"/>
</dbReference>
<evidence type="ECO:0000256" key="3">
    <source>
        <dbReference type="ARBA" id="ARBA00022553"/>
    </source>
</evidence>
<dbReference type="GO" id="GO:0000155">
    <property type="term" value="F:phosphorelay sensor kinase activity"/>
    <property type="evidence" value="ECO:0007669"/>
    <property type="project" value="InterPro"/>
</dbReference>
<dbReference type="InterPro" id="IPR005467">
    <property type="entry name" value="His_kinase_dom"/>
</dbReference>
<comment type="catalytic activity">
    <reaction evidence="1">
        <text>ATP + protein L-histidine = ADP + protein N-phospho-L-histidine.</text>
        <dbReference type="EC" id="2.7.13.3"/>
    </reaction>
</comment>
<dbReference type="PANTHER" id="PTHR43711:SF1">
    <property type="entry name" value="HISTIDINE KINASE 1"/>
    <property type="match status" value="1"/>
</dbReference>
<dbReference type="Proteomes" id="UP000594759">
    <property type="component" value="Chromosome"/>
</dbReference>
<dbReference type="EMBL" id="CP064939">
    <property type="protein sequence ID" value="QPH39650.1"/>
    <property type="molecule type" value="Genomic_DNA"/>
</dbReference>
<dbReference type="SUPFAM" id="SSF55785">
    <property type="entry name" value="PYP-like sensor domain (PAS domain)"/>
    <property type="match status" value="3"/>
</dbReference>
<dbReference type="AlphaFoldDB" id="A0A7S9PZ77"/>
<dbReference type="SMART" id="SM00388">
    <property type="entry name" value="HisKA"/>
    <property type="match status" value="1"/>
</dbReference>
<dbReference type="SMART" id="SM00387">
    <property type="entry name" value="HATPase_c"/>
    <property type="match status" value="1"/>
</dbReference>
<dbReference type="RefSeq" id="WP_196099116.1">
    <property type="nucleotide sequence ID" value="NZ_CP064939.1"/>
</dbReference>
<dbReference type="Pfam" id="PF00512">
    <property type="entry name" value="HisKA"/>
    <property type="match status" value="1"/>
</dbReference>
<dbReference type="PROSITE" id="PS50109">
    <property type="entry name" value="HIS_KIN"/>
    <property type="match status" value="1"/>
</dbReference>
<organism evidence="9 10">
    <name type="scientific">Pedobacter endophyticus</name>
    <dbReference type="NCBI Taxonomy" id="2789740"/>
    <lineage>
        <taxon>Bacteria</taxon>
        <taxon>Pseudomonadati</taxon>
        <taxon>Bacteroidota</taxon>
        <taxon>Sphingobacteriia</taxon>
        <taxon>Sphingobacteriales</taxon>
        <taxon>Sphingobacteriaceae</taxon>
        <taxon>Pedobacter</taxon>
    </lineage>
</organism>
<evidence type="ECO:0000256" key="2">
    <source>
        <dbReference type="ARBA" id="ARBA00012438"/>
    </source>
</evidence>
<proteinExistence type="predicted"/>
<feature type="domain" description="PAC" evidence="8">
    <location>
        <begin position="344"/>
        <end position="397"/>
    </location>
</feature>
<evidence type="ECO:0000259" key="8">
    <source>
        <dbReference type="PROSITE" id="PS50113"/>
    </source>
</evidence>
<dbReference type="CDD" id="cd00075">
    <property type="entry name" value="HATPase"/>
    <property type="match status" value="1"/>
</dbReference>
<keyword evidence="4" id="KW-0808">Transferase</keyword>
<dbReference type="PANTHER" id="PTHR43711">
    <property type="entry name" value="TWO-COMPONENT HISTIDINE KINASE"/>
    <property type="match status" value="1"/>
</dbReference>
<dbReference type="Pfam" id="PF02518">
    <property type="entry name" value="HATPase_c"/>
    <property type="match status" value="1"/>
</dbReference>
<dbReference type="PRINTS" id="PR00344">
    <property type="entry name" value="BCTRLSENSOR"/>
</dbReference>
<feature type="domain" description="PAC" evidence="8">
    <location>
        <begin position="82"/>
        <end position="137"/>
    </location>
</feature>
<dbReference type="Gene3D" id="3.30.565.10">
    <property type="entry name" value="Histidine kinase-like ATPase, C-terminal domain"/>
    <property type="match status" value="1"/>
</dbReference>
<reference evidence="9 10" key="1">
    <citation type="submission" date="2020-11" db="EMBL/GenBank/DDBJ databases">
        <title>Pedobacter endophytica, an endophytic bacteria isolated form Carex pumila.</title>
        <authorList>
            <person name="Peng Y."/>
            <person name="Jiang L."/>
            <person name="Lee J."/>
        </authorList>
    </citation>
    <scope>NUCLEOTIDE SEQUENCE [LARGE SCALE GENOMIC DNA]</scope>
    <source>
        <strain evidence="9 10">JBR3-12</strain>
    </source>
</reference>
<keyword evidence="6" id="KW-0902">Two-component regulatory system</keyword>
<evidence type="ECO:0000256" key="6">
    <source>
        <dbReference type="ARBA" id="ARBA00023012"/>
    </source>
</evidence>
<dbReference type="InterPro" id="IPR000700">
    <property type="entry name" value="PAS-assoc_C"/>
</dbReference>
<name>A0A7S9PZ77_9SPHI</name>
<gene>
    <name evidence="9" type="ORF">IZT61_21875</name>
</gene>
<dbReference type="SUPFAM" id="SSF55874">
    <property type="entry name" value="ATPase domain of HSP90 chaperone/DNA topoisomerase II/histidine kinase"/>
    <property type="match status" value="1"/>
</dbReference>
<keyword evidence="3" id="KW-0597">Phosphoprotein</keyword>
<dbReference type="Gene3D" id="1.10.287.130">
    <property type="match status" value="1"/>
</dbReference>
<keyword evidence="10" id="KW-1185">Reference proteome</keyword>
<dbReference type="CDD" id="cd00082">
    <property type="entry name" value="HisKA"/>
    <property type="match status" value="1"/>
</dbReference>
<evidence type="ECO:0000313" key="9">
    <source>
        <dbReference type="EMBL" id="QPH39650.1"/>
    </source>
</evidence>
<dbReference type="InterPro" id="IPR003661">
    <property type="entry name" value="HisK_dim/P_dom"/>
</dbReference>
<dbReference type="PROSITE" id="PS50113">
    <property type="entry name" value="PAC"/>
    <property type="match status" value="2"/>
</dbReference>
<dbReference type="InterPro" id="IPR050736">
    <property type="entry name" value="Sensor_HK_Regulatory"/>
</dbReference>
<sequence>MQINLDDNASIFYYLIEESPMPIGLYVGEEMVIKVANKALLKAWGRDKAVIGKPLSEALPELINQPFLEILERVRHTGVAYEGKEDRVELINNGTLQVFYFDFIYKPLKDTDGNVWGILNNATDITELVNARLRIKANEELFRKMIQDAPVAIGILRGKNFVIEQANADLLNLWGKTESVIGLELIDGLPELIDQPFPKLLTSVYESGVSHHGYETMAKIERDGVLQDCYFNFVYDPIRNGNNEVTGIMVVANEITTLVKSRMEVAKSEERFRNLLLDTPMATAYYETEDIVLTLVNDEMLNYWGKDKSILGKKLEDAVPELKSQPFIGIIKEVYRTGVPYHADQQEATLVVDGQPKTSWFNFTYKPLRNADGQVYAILHAAMDVTKQVQLQQQKDEFLGIASHELKTPVTSIKAYTQVLERMIRNDGDEKKAAMVHKMDLQLNRLTGLIGDLLDVTKIQSGKMTFNPINFDFDLAVIEIVEEMQHISAKHHINMHLNSNAIAYADKERIGQVITNFIANAIKYSSDANSIDVSSYARDNEIVLSVQDYGIGISKELQHLVFDQFYRVSGNLQHTYPGLGLGLYISAEIVKSEGGRIWVESEEGKGSTFYFSLKINPIEL</sequence>
<evidence type="ECO:0000259" key="7">
    <source>
        <dbReference type="PROSITE" id="PS50109"/>
    </source>
</evidence>
<dbReference type="InterPro" id="IPR013656">
    <property type="entry name" value="PAS_4"/>
</dbReference>
<dbReference type="InterPro" id="IPR036890">
    <property type="entry name" value="HATPase_C_sf"/>
</dbReference>
<keyword evidence="5" id="KW-0418">Kinase</keyword>
<dbReference type="InterPro" id="IPR035965">
    <property type="entry name" value="PAS-like_dom_sf"/>
</dbReference>